<gene>
    <name evidence="1" type="ORF">LCGC14_2482510</name>
</gene>
<accession>A0A0F9E0Z1</accession>
<evidence type="ECO:0000313" key="1">
    <source>
        <dbReference type="EMBL" id="KKL17748.1"/>
    </source>
</evidence>
<feature type="non-terminal residue" evidence="1">
    <location>
        <position position="56"/>
    </location>
</feature>
<dbReference type="AlphaFoldDB" id="A0A0F9E0Z1"/>
<dbReference type="EMBL" id="LAZR01039138">
    <property type="protein sequence ID" value="KKL17748.1"/>
    <property type="molecule type" value="Genomic_DNA"/>
</dbReference>
<organism evidence="1">
    <name type="scientific">marine sediment metagenome</name>
    <dbReference type="NCBI Taxonomy" id="412755"/>
    <lineage>
        <taxon>unclassified sequences</taxon>
        <taxon>metagenomes</taxon>
        <taxon>ecological metagenomes</taxon>
    </lineage>
</organism>
<sequence length="56" mass="6382">MAKGKTKQDAKAIAKDVVKVLKELDRKGELARAGKKVAKAINNLRKERRLTWEQLH</sequence>
<comment type="caution">
    <text evidence="1">The sequence shown here is derived from an EMBL/GenBank/DDBJ whole genome shotgun (WGS) entry which is preliminary data.</text>
</comment>
<reference evidence="1" key="1">
    <citation type="journal article" date="2015" name="Nature">
        <title>Complex archaea that bridge the gap between prokaryotes and eukaryotes.</title>
        <authorList>
            <person name="Spang A."/>
            <person name="Saw J.H."/>
            <person name="Jorgensen S.L."/>
            <person name="Zaremba-Niedzwiedzka K."/>
            <person name="Martijn J."/>
            <person name="Lind A.E."/>
            <person name="van Eijk R."/>
            <person name="Schleper C."/>
            <person name="Guy L."/>
            <person name="Ettema T.J."/>
        </authorList>
    </citation>
    <scope>NUCLEOTIDE SEQUENCE</scope>
</reference>
<name>A0A0F9E0Z1_9ZZZZ</name>
<protein>
    <submittedName>
        <fullName evidence="1">Uncharacterized protein</fullName>
    </submittedName>
</protein>
<proteinExistence type="predicted"/>